<dbReference type="AlphaFoldDB" id="A0A3Q9RMU9"/>
<gene>
    <name evidence="1" type="ORF">BAOM_4831</name>
</gene>
<dbReference type="Proteomes" id="UP000283095">
    <property type="component" value="Chromosome"/>
</dbReference>
<sequence length="95" mass="10886">MEEILKQILSEIKDVKEDVTNVTEGQGRIETKVDNLSSELSSHFKYTNDKLDEHRKVFGVISDEMKGMKVDIDYLSSKTGKHDTELNNIMNRLKG</sequence>
<dbReference type="KEGG" id="pasa:BAOM_4831"/>
<organism evidence="1 2">
    <name type="scientific">Peribacillus asahii</name>
    <dbReference type="NCBI Taxonomy" id="228899"/>
    <lineage>
        <taxon>Bacteria</taxon>
        <taxon>Bacillati</taxon>
        <taxon>Bacillota</taxon>
        <taxon>Bacilli</taxon>
        <taxon>Bacillales</taxon>
        <taxon>Bacillaceae</taxon>
        <taxon>Peribacillus</taxon>
    </lineage>
</organism>
<reference evidence="1 2" key="1">
    <citation type="submission" date="2018-01" db="EMBL/GenBank/DDBJ databases">
        <title>Bacillus asahii Genome sequencing and assembly.</title>
        <authorList>
            <person name="Jiang H."/>
            <person name="Feng Y."/>
            <person name="Zhao F."/>
            <person name="Lin X."/>
        </authorList>
    </citation>
    <scope>NUCLEOTIDE SEQUENCE [LARGE SCALE GENOMIC DNA]</scope>
    <source>
        <strain evidence="1 2">OM18</strain>
    </source>
</reference>
<dbReference type="EMBL" id="CP026095">
    <property type="protein sequence ID" value="AZV45389.1"/>
    <property type="molecule type" value="Genomic_DNA"/>
</dbReference>
<dbReference type="OrthoDB" id="2963161at2"/>
<proteinExistence type="predicted"/>
<dbReference type="RefSeq" id="WP_127762180.1">
    <property type="nucleotide sequence ID" value="NZ_CP026095.1"/>
</dbReference>
<evidence type="ECO:0000313" key="1">
    <source>
        <dbReference type="EMBL" id="AZV45389.1"/>
    </source>
</evidence>
<accession>A0A3Q9RMU9</accession>
<name>A0A3Q9RMU9_9BACI</name>
<evidence type="ECO:0000313" key="2">
    <source>
        <dbReference type="Proteomes" id="UP000283095"/>
    </source>
</evidence>
<protein>
    <submittedName>
        <fullName evidence="1">Uncharacterized protein</fullName>
    </submittedName>
</protein>